<dbReference type="PANTHER" id="PTHR43194">
    <property type="entry name" value="HYDROLASE ALPHA/BETA FOLD FAMILY"/>
    <property type="match status" value="1"/>
</dbReference>
<protein>
    <submittedName>
        <fullName evidence="2">Non-heme chloroperoxidase</fullName>
    </submittedName>
</protein>
<keyword evidence="2" id="KW-0575">Peroxidase</keyword>
<dbReference type="AlphaFoldDB" id="A0A1I5Y0X5"/>
<dbReference type="InterPro" id="IPR000073">
    <property type="entry name" value="AB_hydrolase_1"/>
</dbReference>
<keyword evidence="3" id="KW-1185">Reference proteome</keyword>
<dbReference type="PANTHER" id="PTHR43194:SF2">
    <property type="entry name" value="PEROXISOMAL MEMBRANE PROTEIN LPX1"/>
    <property type="match status" value="1"/>
</dbReference>
<dbReference type="Pfam" id="PF00561">
    <property type="entry name" value="Abhydrolase_1"/>
    <property type="match status" value="1"/>
</dbReference>
<evidence type="ECO:0000313" key="3">
    <source>
        <dbReference type="Proteomes" id="UP000199306"/>
    </source>
</evidence>
<dbReference type="InterPro" id="IPR050228">
    <property type="entry name" value="Carboxylesterase_BioH"/>
</dbReference>
<dbReference type="EMBL" id="FOXH01000016">
    <property type="protein sequence ID" value="SFQ37902.1"/>
    <property type="molecule type" value="Genomic_DNA"/>
</dbReference>
<feature type="domain" description="AB hydrolase-1" evidence="1">
    <location>
        <begin position="43"/>
        <end position="280"/>
    </location>
</feature>
<dbReference type="STRING" id="1079859.SAMN04515674_11694"/>
<reference evidence="2 3" key="1">
    <citation type="submission" date="2016-10" db="EMBL/GenBank/DDBJ databases">
        <authorList>
            <person name="de Groot N.N."/>
        </authorList>
    </citation>
    <scope>NUCLEOTIDE SEQUENCE [LARGE SCALE GENOMIC DNA]</scope>
    <source>
        <strain evidence="3">E92,LMG 26720,CCM 7988</strain>
    </source>
</reference>
<dbReference type="Proteomes" id="UP000199306">
    <property type="component" value="Unassembled WGS sequence"/>
</dbReference>
<dbReference type="InterPro" id="IPR029058">
    <property type="entry name" value="AB_hydrolase_fold"/>
</dbReference>
<keyword evidence="2" id="KW-0560">Oxidoreductase</keyword>
<evidence type="ECO:0000259" key="1">
    <source>
        <dbReference type="Pfam" id="PF00561"/>
    </source>
</evidence>
<dbReference type="GO" id="GO:0004601">
    <property type="term" value="F:peroxidase activity"/>
    <property type="evidence" value="ECO:0007669"/>
    <property type="project" value="UniProtKB-KW"/>
</dbReference>
<name>A0A1I5Y0X5_9BACT</name>
<organism evidence="2 3">
    <name type="scientific">Pseudarcicella hirudinis</name>
    <dbReference type="NCBI Taxonomy" id="1079859"/>
    <lineage>
        <taxon>Bacteria</taxon>
        <taxon>Pseudomonadati</taxon>
        <taxon>Bacteroidota</taxon>
        <taxon>Cytophagia</taxon>
        <taxon>Cytophagales</taxon>
        <taxon>Flectobacillaceae</taxon>
        <taxon>Pseudarcicella</taxon>
    </lineage>
</organism>
<proteinExistence type="predicted"/>
<gene>
    <name evidence="2" type="ORF">SAMN04515674_11694</name>
</gene>
<accession>A0A1I5Y0X5</accession>
<evidence type="ECO:0000313" key="2">
    <source>
        <dbReference type="EMBL" id="SFQ37902.1"/>
    </source>
</evidence>
<dbReference type="Gene3D" id="3.40.50.1820">
    <property type="entry name" value="alpha/beta hydrolase"/>
    <property type="match status" value="1"/>
</dbReference>
<dbReference type="SUPFAM" id="SSF53474">
    <property type="entry name" value="alpha/beta-Hydrolases"/>
    <property type="match status" value="1"/>
</dbReference>
<sequence>MSGIRRYLARFSSKNMILSQKLQFEVAKDFYLTADVFGNADNPPVVLLHGGGQTRHSWGDTAAKFAGQGYYAIAFDARGHGDSSWSEEGAYRIEDLVKDLKSLIANLKGKPALVGASLGGMTSLVAEGEAEESICSALVLVDIAPKTEQKGIERIFAFMSSNTHGFASLDEAAEAVAAYLPHRTKPEDHSRLEKNLRLREDGRYYWHWDVQMLKLWKSLGPDQMTRNEERMYEAAKKLNVPTMIVRGGMSDVVSEKIMAEFLDAVPHVRSVNVSGAGHMVAGDSNHAFTNAVLDFLREVYPSGNLS</sequence>